<dbReference type="InterPro" id="IPR001986">
    <property type="entry name" value="Enolpyruvate_Tfrase_dom"/>
</dbReference>
<evidence type="ECO:0000256" key="10">
    <source>
        <dbReference type="ARBA" id="ARBA00038367"/>
    </source>
</evidence>
<dbReference type="EMBL" id="MHJI01000012">
    <property type="protein sequence ID" value="OGY65807.1"/>
    <property type="molecule type" value="Genomic_DNA"/>
</dbReference>
<feature type="binding site" evidence="12">
    <location>
        <position position="90"/>
    </location>
    <ligand>
        <name>UDP-N-acetyl-alpha-D-glucosamine</name>
        <dbReference type="ChEBI" id="CHEBI:57705"/>
    </ligand>
</feature>
<feature type="domain" description="Enolpyruvate transferase" evidence="13">
    <location>
        <begin position="5"/>
        <end position="420"/>
    </location>
</feature>
<dbReference type="Gene3D" id="3.65.10.10">
    <property type="entry name" value="Enolpyruvate transferase domain"/>
    <property type="match status" value="2"/>
</dbReference>
<sequence length="430" mass="46698">MKFIVQGGNALHGEIRLSGAKNAATKMLVASLLTDEECVFDNFPDIGDTHITIEFCKTIGSEIRLEGSRLITKTPTIKTSRVPSLPRRNRIPILALGPLLARTHEAYVPVLGGDKIGPRPVDLHLQALRALGAEVIEKDGGYCAEARGGLRGGRIHFSYPSVGATENAILAAVLACGKTTIVNAAVEPEVIEIIKMLQKMGAIIEIGTNRTIYIEGVKKLRGVMHRVISDRNEAVSFASLALATGSKIKVIGALQDHLITFLNNVRRVGGEYEIVPDGIVFWGKGPLCGMEIETDTHPGFMTDWQQPFVVVLTQAKGVSIIHETVFEDRFGYVDDLNAMGANIKIFSKCLGESPCRFNGMGFRHSAVIYGPTKLTGVPLAVRDLRSGITHLIAALTADNQSVIDGIEEIDRGYENIDERLRILGADIKRV</sequence>
<dbReference type="EC" id="2.5.1.7" evidence="12"/>
<evidence type="ECO:0000256" key="1">
    <source>
        <dbReference type="ARBA" id="ARBA00004496"/>
    </source>
</evidence>
<dbReference type="CDD" id="cd01555">
    <property type="entry name" value="UdpNAET"/>
    <property type="match status" value="1"/>
</dbReference>
<evidence type="ECO:0000256" key="7">
    <source>
        <dbReference type="ARBA" id="ARBA00022984"/>
    </source>
</evidence>
<protein>
    <recommendedName>
        <fullName evidence="12">UDP-N-acetylglucosamine 1-carboxyvinyltransferase</fullName>
        <ecNumber evidence="12">2.5.1.7</ecNumber>
    </recommendedName>
    <alternativeName>
        <fullName evidence="12">Enoylpyruvate transferase</fullName>
    </alternativeName>
    <alternativeName>
        <fullName evidence="12">UDP-N-acetylglucosamine enolpyruvyl transferase</fullName>
        <shortName evidence="12">EPT</shortName>
    </alternativeName>
</protein>
<evidence type="ECO:0000256" key="2">
    <source>
        <dbReference type="ARBA" id="ARBA00004752"/>
    </source>
</evidence>
<feature type="binding site" evidence="12">
    <location>
        <position position="303"/>
    </location>
    <ligand>
        <name>UDP-N-acetyl-alpha-D-glucosamine</name>
        <dbReference type="ChEBI" id="CHEBI:57705"/>
    </ligand>
</feature>
<evidence type="ECO:0000313" key="14">
    <source>
        <dbReference type="EMBL" id="OGY65807.1"/>
    </source>
</evidence>
<dbReference type="Pfam" id="PF00275">
    <property type="entry name" value="EPSP_synthase"/>
    <property type="match status" value="1"/>
</dbReference>
<keyword evidence="6 12" id="KW-0133">Cell shape</keyword>
<comment type="pathway">
    <text evidence="2 12">Cell wall biogenesis; peptidoglycan biosynthesis.</text>
</comment>
<reference evidence="14 15" key="1">
    <citation type="journal article" date="2016" name="Nat. Commun.">
        <title>Thousands of microbial genomes shed light on interconnected biogeochemical processes in an aquifer system.</title>
        <authorList>
            <person name="Anantharaman K."/>
            <person name="Brown C.T."/>
            <person name="Hug L.A."/>
            <person name="Sharon I."/>
            <person name="Castelle C.J."/>
            <person name="Probst A.J."/>
            <person name="Thomas B.C."/>
            <person name="Singh A."/>
            <person name="Wilkins M.J."/>
            <person name="Karaoz U."/>
            <person name="Brodie E.L."/>
            <person name="Williams K.H."/>
            <person name="Hubbard S.S."/>
            <person name="Banfield J.F."/>
        </authorList>
    </citation>
    <scope>NUCLEOTIDE SEQUENCE [LARGE SCALE GENOMIC DNA]</scope>
</reference>
<dbReference type="PANTHER" id="PTHR43783:SF1">
    <property type="entry name" value="UDP-N-ACETYLGLUCOSAMINE 1-CARBOXYVINYLTRANSFERASE"/>
    <property type="match status" value="1"/>
</dbReference>
<dbReference type="GO" id="GO:0009252">
    <property type="term" value="P:peptidoglycan biosynthetic process"/>
    <property type="evidence" value="ECO:0007669"/>
    <property type="project" value="UniProtKB-UniRule"/>
</dbReference>
<dbReference type="GO" id="GO:0008360">
    <property type="term" value="P:regulation of cell shape"/>
    <property type="evidence" value="ECO:0007669"/>
    <property type="project" value="UniProtKB-KW"/>
</dbReference>
<comment type="caution">
    <text evidence="14">The sequence shown here is derived from an EMBL/GenBank/DDBJ whole genome shotgun (WGS) entry which is preliminary data.</text>
</comment>
<evidence type="ECO:0000256" key="5">
    <source>
        <dbReference type="ARBA" id="ARBA00022679"/>
    </source>
</evidence>
<proteinExistence type="inferred from homology"/>
<dbReference type="GO" id="GO:0019277">
    <property type="term" value="P:UDP-N-acetylgalactosamine biosynthetic process"/>
    <property type="evidence" value="ECO:0007669"/>
    <property type="project" value="InterPro"/>
</dbReference>
<comment type="catalytic activity">
    <reaction evidence="11 12">
        <text>phosphoenolpyruvate + UDP-N-acetyl-alpha-D-glucosamine = UDP-N-acetyl-3-O-(1-carboxyvinyl)-alpha-D-glucosamine + phosphate</text>
        <dbReference type="Rhea" id="RHEA:18681"/>
        <dbReference type="ChEBI" id="CHEBI:43474"/>
        <dbReference type="ChEBI" id="CHEBI:57705"/>
        <dbReference type="ChEBI" id="CHEBI:58702"/>
        <dbReference type="ChEBI" id="CHEBI:68483"/>
        <dbReference type="EC" id="2.5.1.7"/>
    </reaction>
</comment>
<dbReference type="Proteomes" id="UP000178517">
    <property type="component" value="Unassembled WGS sequence"/>
</dbReference>
<comment type="similarity">
    <text evidence="10 12">Belongs to the EPSP synthase family. MurA subfamily.</text>
</comment>
<dbReference type="InterPro" id="IPR050068">
    <property type="entry name" value="MurA_subfamily"/>
</dbReference>
<dbReference type="GO" id="GO:0051301">
    <property type="term" value="P:cell division"/>
    <property type="evidence" value="ECO:0007669"/>
    <property type="project" value="UniProtKB-KW"/>
</dbReference>
<evidence type="ECO:0000256" key="11">
    <source>
        <dbReference type="ARBA" id="ARBA00047527"/>
    </source>
</evidence>
<dbReference type="GO" id="GO:0005737">
    <property type="term" value="C:cytoplasm"/>
    <property type="evidence" value="ECO:0007669"/>
    <property type="project" value="UniProtKB-SubCell"/>
</dbReference>
<accession>A0A1G1ZPL9</accession>
<dbReference type="InterPro" id="IPR013792">
    <property type="entry name" value="RNA3'P_cycl/enolpyr_Trfase_a/b"/>
</dbReference>
<evidence type="ECO:0000256" key="8">
    <source>
        <dbReference type="ARBA" id="ARBA00023306"/>
    </source>
</evidence>
<comment type="function">
    <text evidence="12">Cell wall formation. Adds enolpyruvyl to UDP-N-acetylglucosamine.</text>
</comment>
<dbReference type="SUPFAM" id="SSF55205">
    <property type="entry name" value="EPT/RTPC-like"/>
    <property type="match status" value="1"/>
</dbReference>
<name>A0A1G1ZPL9_9BACT</name>
<dbReference type="GO" id="GO:0071555">
    <property type="term" value="P:cell wall organization"/>
    <property type="evidence" value="ECO:0007669"/>
    <property type="project" value="UniProtKB-KW"/>
</dbReference>
<dbReference type="NCBIfam" id="TIGR01072">
    <property type="entry name" value="murA"/>
    <property type="match status" value="1"/>
</dbReference>
<evidence type="ECO:0000256" key="9">
    <source>
        <dbReference type="ARBA" id="ARBA00023316"/>
    </source>
</evidence>
<dbReference type="STRING" id="1798406.A3A04_00345"/>
<keyword evidence="8 12" id="KW-0131">Cell cycle</keyword>
<evidence type="ECO:0000313" key="15">
    <source>
        <dbReference type="Proteomes" id="UP000178517"/>
    </source>
</evidence>
<dbReference type="InterPro" id="IPR036968">
    <property type="entry name" value="Enolpyruvate_Tfrase_sf"/>
</dbReference>
<keyword evidence="7 12" id="KW-0573">Peptidoglycan synthesis</keyword>
<keyword evidence="3 12" id="KW-0963">Cytoplasm</keyword>
<feature type="binding site" evidence="12">
    <location>
        <begin position="119"/>
        <end position="123"/>
    </location>
    <ligand>
        <name>UDP-N-acetyl-alpha-D-glucosamine</name>
        <dbReference type="ChEBI" id="CHEBI:57705"/>
    </ligand>
</feature>
<dbReference type="HAMAP" id="MF_00111">
    <property type="entry name" value="MurA"/>
    <property type="match status" value="1"/>
</dbReference>
<feature type="binding site" evidence="12">
    <location>
        <position position="325"/>
    </location>
    <ligand>
        <name>UDP-N-acetyl-alpha-D-glucosamine</name>
        <dbReference type="ChEBI" id="CHEBI:57705"/>
    </ligand>
</feature>
<feature type="binding site" evidence="12">
    <location>
        <begin position="21"/>
        <end position="22"/>
    </location>
    <ligand>
        <name>phosphoenolpyruvate</name>
        <dbReference type="ChEBI" id="CHEBI:58702"/>
    </ligand>
</feature>
<gene>
    <name evidence="12" type="primary">murA</name>
    <name evidence="14" type="ORF">A3A04_00345</name>
</gene>
<dbReference type="InterPro" id="IPR005750">
    <property type="entry name" value="UDP_GlcNAc_COvinyl_MurA"/>
</dbReference>
<keyword evidence="4 12" id="KW-0132">Cell division</keyword>
<dbReference type="PANTHER" id="PTHR43783">
    <property type="entry name" value="UDP-N-ACETYLGLUCOSAMINE 1-CARBOXYVINYLTRANSFERASE"/>
    <property type="match status" value="1"/>
</dbReference>
<dbReference type="UniPathway" id="UPA00219"/>
<evidence type="ECO:0000256" key="4">
    <source>
        <dbReference type="ARBA" id="ARBA00022618"/>
    </source>
</evidence>
<keyword evidence="5 12" id="KW-0808">Transferase</keyword>
<evidence type="ECO:0000256" key="3">
    <source>
        <dbReference type="ARBA" id="ARBA00022490"/>
    </source>
</evidence>
<organism evidence="14 15">
    <name type="scientific">Candidatus Harrisonbacteria bacterium RIFCSPLOWO2_01_FULL_40_28</name>
    <dbReference type="NCBI Taxonomy" id="1798406"/>
    <lineage>
        <taxon>Bacteria</taxon>
        <taxon>Candidatus Harrisoniibacteriota</taxon>
    </lineage>
</organism>
<dbReference type="NCBIfam" id="NF006873">
    <property type="entry name" value="PRK09369.1"/>
    <property type="match status" value="1"/>
</dbReference>
<keyword evidence="9 12" id="KW-0961">Cell wall biogenesis/degradation</keyword>
<comment type="caution">
    <text evidence="12">Lacks conserved residue(s) required for the propagation of feature annotation.</text>
</comment>
<evidence type="ECO:0000259" key="13">
    <source>
        <dbReference type="Pfam" id="PF00275"/>
    </source>
</evidence>
<evidence type="ECO:0000256" key="6">
    <source>
        <dbReference type="ARBA" id="ARBA00022960"/>
    </source>
</evidence>
<comment type="subcellular location">
    <subcellularLocation>
        <location evidence="1 12">Cytoplasm</location>
    </subcellularLocation>
</comment>
<evidence type="ECO:0000256" key="12">
    <source>
        <dbReference type="HAMAP-Rule" id="MF_00111"/>
    </source>
</evidence>
<dbReference type="AlphaFoldDB" id="A0A1G1ZPL9"/>
<dbReference type="GO" id="GO:0008760">
    <property type="term" value="F:UDP-N-acetylglucosamine 1-carboxyvinyltransferase activity"/>
    <property type="evidence" value="ECO:0007669"/>
    <property type="project" value="UniProtKB-UniRule"/>
</dbReference>
<feature type="active site" description="Proton donor" evidence="12">
    <location>
        <position position="114"/>
    </location>
</feature>